<evidence type="ECO:0000313" key="2">
    <source>
        <dbReference type="EMBL" id="KXK64634.1"/>
    </source>
</evidence>
<keyword evidence="1" id="KW-0472">Membrane</keyword>
<name>A0A136Q1Z8_9FIRM</name>
<proteinExistence type="predicted"/>
<reference evidence="2 3" key="1">
    <citation type="submission" date="2016-02" db="EMBL/GenBank/DDBJ databases">
        <authorList>
            <person name="Wen L."/>
            <person name="He K."/>
            <person name="Yang H."/>
        </authorList>
    </citation>
    <scope>NUCLEOTIDE SEQUENCE [LARGE SCALE GENOMIC DNA]</scope>
    <source>
        <strain evidence="2 3">DSM 22607</strain>
    </source>
</reference>
<evidence type="ECO:0000313" key="3">
    <source>
        <dbReference type="Proteomes" id="UP000070366"/>
    </source>
</evidence>
<dbReference type="AlphaFoldDB" id="A0A136Q1Z8"/>
<sequence length="49" mass="6044">MFLSTPEGTFHFPHTDFIYYLILQILFRIYSSILWGKYNMIFTYPFTIR</sequence>
<keyword evidence="3" id="KW-1185">Reference proteome</keyword>
<accession>A0A136Q1Z8</accession>
<keyword evidence="1" id="KW-1133">Transmembrane helix</keyword>
<feature type="transmembrane region" description="Helical" evidence="1">
    <location>
        <begin position="17"/>
        <end position="36"/>
    </location>
</feature>
<dbReference type="Proteomes" id="UP000070366">
    <property type="component" value="Unassembled WGS sequence"/>
</dbReference>
<evidence type="ECO:0000256" key="1">
    <source>
        <dbReference type="SAM" id="Phobius"/>
    </source>
</evidence>
<comment type="caution">
    <text evidence="2">The sequence shown here is derived from an EMBL/GenBank/DDBJ whole genome shotgun (WGS) entry which is preliminary data.</text>
</comment>
<dbReference type="STRING" id="626937.HMPREF3293_02714"/>
<organism evidence="2 3">
    <name type="scientific">Christensenella minuta</name>
    <dbReference type="NCBI Taxonomy" id="626937"/>
    <lineage>
        <taxon>Bacteria</taxon>
        <taxon>Bacillati</taxon>
        <taxon>Bacillota</taxon>
        <taxon>Clostridia</taxon>
        <taxon>Christensenellales</taxon>
        <taxon>Christensenellaceae</taxon>
        <taxon>Christensenella</taxon>
    </lineage>
</organism>
<dbReference type="EMBL" id="LSZW01000064">
    <property type="protein sequence ID" value="KXK64634.1"/>
    <property type="molecule type" value="Genomic_DNA"/>
</dbReference>
<protein>
    <submittedName>
        <fullName evidence="2">Uncharacterized protein</fullName>
    </submittedName>
</protein>
<gene>
    <name evidence="2" type="ORF">HMPREF3293_02714</name>
</gene>
<keyword evidence="1" id="KW-0812">Transmembrane</keyword>